<dbReference type="PROSITE" id="PS00678">
    <property type="entry name" value="WD_REPEATS_1"/>
    <property type="match status" value="1"/>
</dbReference>
<evidence type="ECO:0000256" key="6">
    <source>
        <dbReference type="SAM" id="MobiDB-lite"/>
    </source>
</evidence>
<organism evidence="10">
    <name type="scientific">Schistocephalus solidus</name>
    <name type="common">Tapeworm</name>
    <dbReference type="NCBI Taxonomy" id="70667"/>
    <lineage>
        <taxon>Eukaryota</taxon>
        <taxon>Metazoa</taxon>
        <taxon>Spiralia</taxon>
        <taxon>Lophotrochozoa</taxon>
        <taxon>Platyhelminthes</taxon>
        <taxon>Cestoda</taxon>
        <taxon>Eucestoda</taxon>
        <taxon>Diphyllobothriidea</taxon>
        <taxon>Diphyllobothriidae</taxon>
        <taxon>Schistocephalus</taxon>
    </lineage>
</organism>
<proteinExistence type="predicted"/>
<dbReference type="InterPro" id="IPR036322">
    <property type="entry name" value="WD40_repeat_dom_sf"/>
</dbReference>
<dbReference type="PROSITE" id="PS50294">
    <property type="entry name" value="WD_REPEATS_REGION"/>
    <property type="match status" value="2"/>
</dbReference>
<evidence type="ECO:0000313" key="9">
    <source>
        <dbReference type="Proteomes" id="UP000275846"/>
    </source>
</evidence>
<dbReference type="Pfam" id="PF08232">
    <property type="entry name" value="Striatin"/>
    <property type="match status" value="1"/>
</dbReference>
<gene>
    <name evidence="8" type="ORF">SSLN_LOCUS9089</name>
</gene>
<dbReference type="Proteomes" id="UP000275846">
    <property type="component" value="Unassembled WGS sequence"/>
</dbReference>
<dbReference type="WBParaSite" id="SSLN_0000944001-mRNA-1">
    <property type="protein sequence ID" value="SSLN_0000944001-mRNA-1"/>
    <property type="gene ID" value="SSLN_0000944001"/>
</dbReference>
<dbReference type="SMART" id="SM00320">
    <property type="entry name" value="WD40"/>
    <property type="match status" value="5"/>
</dbReference>
<name>A0A183SXZ3_SCHSO</name>
<accession>A0A183SXZ3</accession>
<evidence type="ECO:0000313" key="8">
    <source>
        <dbReference type="EMBL" id="VDL95474.1"/>
    </source>
</evidence>
<evidence type="ECO:0000256" key="5">
    <source>
        <dbReference type="SAM" id="Coils"/>
    </source>
</evidence>
<keyword evidence="3 5" id="KW-0175">Coiled coil</keyword>
<dbReference type="InterPro" id="IPR015943">
    <property type="entry name" value="WD40/YVTN_repeat-like_dom_sf"/>
</dbReference>
<dbReference type="SUPFAM" id="SSF50978">
    <property type="entry name" value="WD40 repeat-like"/>
    <property type="match status" value="1"/>
</dbReference>
<dbReference type="InterPro" id="IPR013258">
    <property type="entry name" value="Striatin_N"/>
</dbReference>
<evidence type="ECO:0000313" key="10">
    <source>
        <dbReference type="WBParaSite" id="SSLN_0000944001-mRNA-1"/>
    </source>
</evidence>
<protein>
    <submittedName>
        <fullName evidence="10">Striatin domain-containing protein</fullName>
    </submittedName>
</protein>
<dbReference type="InterPro" id="IPR019775">
    <property type="entry name" value="WD40_repeat_CS"/>
</dbReference>
<dbReference type="STRING" id="70667.A0A183SXZ3"/>
<evidence type="ECO:0000256" key="1">
    <source>
        <dbReference type="ARBA" id="ARBA00022574"/>
    </source>
</evidence>
<sequence>MEEGTVFASQGIGGYERGELNGSIEQKENGSQYTIQSVMHFIQSEWRRMELQNSQWLMERSELRAQIAFLQGERRGQENLKQDLIRRIKMLEHALKQERVRYHQLKASITSGQDHVADENAKSGLDFGSESLKDYKHILDPGQQLARCTEQAAQSNAKWRESRQRLKYVSSDRDLQNLQDTEEAVMHTFDFLEAIPKDKSDSKPPGELNVGDADASWPNDMDRKSASERNSADASFVYGLNDGTDPNAVKRFGRKAGLDHNLKEFLNLLSDRDGGGEIEGQKADSVWPPSDQAGRFASREGDAGAMSGTGSIANFSSVAAPNSTVGNVSGAGLGDLASLTVANESDNGNDADQCDPGFIQGDIGFASKEGSADTSSGLTPATLSSCRRPWAKKYVLRGHFDGIRSVIFHPTEPFVFTSGEDGLVMLWALHYPNYLRSGSNSVKAGGSGGHGSGASAVDLDAVHMYRGHCGPVLALSVPASGQCASSVFSAGLDGVIRGWRLPTSDPSTGNFDLYAPSQLATEMGPVFKRNDVSETVAVWDLSVHPVCPLLTSVDASAAVSFWPLRADIEGPSPAAITPSRTILLTDLITPGVGEASVGRATCLTYLGNRPDPANATHCLVGTNTGWLAVIDIETGRLVNKVSPPLEPMKQDSDQMNTASSQDLHSITFPASGWGPRGVHALTVHNTLSLAISGHEDKRIRFHDIGRMGGDADSICVETMVTHLDAVTCLTVDPHDLYLLTGSHDKSIRLWDLETRTCVQEMTCHRSKNNEGVHHVAMHQTLPFAASAGADATCKIYMCQ</sequence>
<evidence type="ECO:0000256" key="2">
    <source>
        <dbReference type="ARBA" id="ARBA00022737"/>
    </source>
</evidence>
<dbReference type="PANTHER" id="PTHR15653">
    <property type="entry name" value="STRIATIN"/>
    <property type="match status" value="1"/>
</dbReference>
<dbReference type="Pfam" id="PF00400">
    <property type="entry name" value="WD40"/>
    <property type="match status" value="4"/>
</dbReference>
<reference evidence="8 9" key="2">
    <citation type="submission" date="2018-11" db="EMBL/GenBank/DDBJ databases">
        <authorList>
            <consortium name="Pathogen Informatics"/>
        </authorList>
    </citation>
    <scope>NUCLEOTIDE SEQUENCE [LARGE SCALE GENOMIC DNA]</scope>
    <source>
        <strain evidence="8 9">NST_G2</strain>
    </source>
</reference>
<dbReference type="InterPro" id="IPR051488">
    <property type="entry name" value="WD_repeat_striatin"/>
</dbReference>
<dbReference type="InterPro" id="IPR001680">
    <property type="entry name" value="WD40_rpt"/>
</dbReference>
<evidence type="ECO:0000256" key="3">
    <source>
        <dbReference type="ARBA" id="ARBA00023054"/>
    </source>
</evidence>
<dbReference type="Gene3D" id="1.20.5.300">
    <property type="match status" value="1"/>
</dbReference>
<feature type="repeat" description="WD" evidence="4">
    <location>
        <begin position="719"/>
        <end position="760"/>
    </location>
</feature>
<feature type="region of interest" description="Disordered" evidence="6">
    <location>
        <begin position="196"/>
        <end position="230"/>
    </location>
</feature>
<dbReference type="PROSITE" id="PS50082">
    <property type="entry name" value="WD_REPEATS_2"/>
    <property type="match status" value="2"/>
</dbReference>
<feature type="coiled-coil region" evidence="5">
    <location>
        <begin position="60"/>
        <end position="108"/>
    </location>
</feature>
<feature type="repeat" description="WD" evidence="4">
    <location>
        <begin position="396"/>
        <end position="437"/>
    </location>
</feature>
<dbReference type="AlphaFoldDB" id="A0A183SXZ3"/>
<evidence type="ECO:0000259" key="7">
    <source>
        <dbReference type="Pfam" id="PF08232"/>
    </source>
</evidence>
<reference evidence="10" key="1">
    <citation type="submission" date="2016-06" db="UniProtKB">
        <authorList>
            <consortium name="WormBaseParasite"/>
        </authorList>
    </citation>
    <scope>IDENTIFICATION</scope>
</reference>
<dbReference type="Gene3D" id="2.130.10.10">
    <property type="entry name" value="YVTN repeat-like/Quinoprotein amine dehydrogenase"/>
    <property type="match status" value="2"/>
</dbReference>
<dbReference type="OrthoDB" id="727118at2759"/>
<dbReference type="EMBL" id="UYSU01035034">
    <property type="protein sequence ID" value="VDL95474.1"/>
    <property type="molecule type" value="Genomic_DNA"/>
</dbReference>
<evidence type="ECO:0000256" key="4">
    <source>
        <dbReference type="PROSITE-ProRule" id="PRU00221"/>
    </source>
</evidence>
<dbReference type="PANTHER" id="PTHR15653:SF0">
    <property type="entry name" value="CONNECTOR OF KINASE TO AP-1, ISOFORM E"/>
    <property type="match status" value="1"/>
</dbReference>
<keyword evidence="9" id="KW-1185">Reference proteome</keyword>
<keyword evidence="2" id="KW-0677">Repeat</keyword>
<feature type="domain" description="Striatin N-terminal" evidence="7">
    <location>
        <begin position="34"/>
        <end position="169"/>
    </location>
</feature>
<feature type="compositionally biased region" description="Basic and acidic residues" evidence="6">
    <location>
        <begin position="220"/>
        <end position="230"/>
    </location>
</feature>
<keyword evidence="1 4" id="KW-0853">WD repeat</keyword>